<dbReference type="EMBL" id="BAYM01000080">
    <property type="protein sequence ID" value="GAN36450.1"/>
    <property type="molecule type" value="Genomic_DNA"/>
</dbReference>
<evidence type="ECO:0008006" key="3">
    <source>
        <dbReference type="Google" id="ProtNLM"/>
    </source>
</evidence>
<organism evidence="1 2">
    <name type="scientific">Lacticaseibacillus paracasei NRIC 0644</name>
    <dbReference type="NCBI Taxonomy" id="1435038"/>
    <lineage>
        <taxon>Bacteria</taxon>
        <taxon>Bacillati</taxon>
        <taxon>Bacillota</taxon>
        <taxon>Bacilli</taxon>
        <taxon>Lactobacillales</taxon>
        <taxon>Lactobacillaceae</taxon>
        <taxon>Lacticaseibacillus</taxon>
    </lineage>
</organism>
<dbReference type="Proteomes" id="UP000032552">
    <property type="component" value="Unassembled WGS sequence"/>
</dbReference>
<name>A0A0C9NWU7_LACPA</name>
<evidence type="ECO:0000313" key="1">
    <source>
        <dbReference type="EMBL" id="GAN36450.1"/>
    </source>
</evidence>
<dbReference type="RefSeq" id="WP_045624801.1">
    <property type="nucleotide sequence ID" value="NZ_BAYM01000080.1"/>
</dbReference>
<dbReference type="AlphaFoldDB" id="A0A0C9NWU7"/>
<gene>
    <name evidence="1" type="ORF">LC0644_1039</name>
</gene>
<evidence type="ECO:0000313" key="2">
    <source>
        <dbReference type="Proteomes" id="UP000032552"/>
    </source>
</evidence>
<accession>A0A0C9NWU7</accession>
<proteinExistence type="predicted"/>
<sequence length="89" mass="10141">MNTFLISYDLSNPGQRYGDLSKKIKSYTKWAKLMESCWCICTDDSAKVVRDNLESVIDANDSIFVGKLSGEAAWYGITRNVTDWLHKNL</sequence>
<protein>
    <recommendedName>
        <fullName evidence="3">SinR family protein</fullName>
    </recommendedName>
</protein>
<comment type="caution">
    <text evidence="1">The sequence shown here is derived from an EMBL/GenBank/DDBJ whole genome shotgun (WGS) entry which is preliminary data.</text>
</comment>
<reference evidence="2" key="1">
    <citation type="submission" date="2014-05" db="EMBL/GenBank/DDBJ databases">
        <title>Whole genome sequencing of Lactobacillus casei NRIC0644.</title>
        <authorList>
            <person name="Atarashi H."/>
            <person name="Yoshida Y."/>
            <person name="Fujimura S."/>
            <person name="Tanaka N."/>
            <person name="Shiwa Y."/>
            <person name="Yoshikawa H."/>
            <person name="Okada S."/>
            <person name="Nakagawa J."/>
        </authorList>
    </citation>
    <scope>NUCLEOTIDE SEQUENCE [LARGE SCALE GENOMIC DNA]</scope>
    <source>
        <strain evidence="2">NRIC0644</strain>
    </source>
</reference>